<dbReference type="InterPro" id="IPR050250">
    <property type="entry name" value="Macrolide_Exporter_MacB"/>
</dbReference>
<evidence type="ECO:0000256" key="6">
    <source>
        <dbReference type="SAM" id="Phobius"/>
    </source>
</evidence>
<dbReference type="InterPro" id="IPR025857">
    <property type="entry name" value="MacB_PCD"/>
</dbReference>
<feature type="transmembrane region" description="Helical" evidence="6">
    <location>
        <begin position="87"/>
        <end position="111"/>
    </location>
</feature>
<evidence type="ECO:0000256" key="5">
    <source>
        <dbReference type="ARBA" id="ARBA00023136"/>
    </source>
</evidence>
<dbReference type="InterPro" id="IPR003838">
    <property type="entry name" value="ABC3_permease_C"/>
</dbReference>
<evidence type="ECO:0000256" key="4">
    <source>
        <dbReference type="ARBA" id="ARBA00022989"/>
    </source>
</evidence>
<evidence type="ECO:0000259" key="7">
    <source>
        <dbReference type="Pfam" id="PF02687"/>
    </source>
</evidence>
<keyword evidence="10" id="KW-1185">Reference proteome</keyword>
<comment type="caution">
    <text evidence="9">The sequence shown here is derived from an EMBL/GenBank/DDBJ whole genome shotgun (WGS) entry which is preliminary data.</text>
</comment>
<feature type="transmembrane region" description="Helical" evidence="6">
    <location>
        <begin position="831"/>
        <end position="852"/>
    </location>
</feature>
<evidence type="ECO:0000313" key="10">
    <source>
        <dbReference type="Proteomes" id="UP000473278"/>
    </source>
</evidence>
<protein>
    <submittedName>
        <fullName evidence="9">FtsX-like permease family protein</fullName>
    </submittedName>
</protein>
<feature type="domain" description="MacB-like periplasmic core" evidence="8">
    <location>
        <begin position="89"/>
        <end position="309"/>
    </location>
</feature>
<keyword evidence="2" id="KW-1003">Cell membrane</keyword>
<feature type="transmembrane region" description="Helical" evidence="6">
    <location>
        <begin position="407"/>
        <end position="430"/>
    </location>
</feature>
<keyword evidence="4 6" id="KW-1133">Transmembrane helix</keyword>
<comment type="subcellular location">
    <subcellularLocation>
        <location evidence="1">Cell membrane</location>
        <topology evidence="1">Multi-pass membrane protein</topology>
    </subcellularLocation>
</comment>
<feature type="transmembrane region" description="Helical" evidence="6">
    <location>
        <begin position="800"/>
        <end position="819"/>
    </location>
</feature>
<proteinExistence type="predicted"/>
<name>A0A6M1SZ88_9BACT</name>
<dbReference type="Pfam" id="PF02687">
    <property type="entry name" value="FtsX"/>
    <property type="match status" value="2"/>
</dbReference>
<feature type="domain" description="ABC3 transporter permease C-terminal" evidence="7">
    <location>
        <begin position="751"/>
        <end position="863"/>
    </location>
</feature>
<feature type="transmembrane region" description="Helical" evidence="6">
    <location>
        <begin position="748"/>
        <end position="772"/>
    </location>
</feature>
<evidence type="ECO:0000259" key="8">
    <source>
        <dbReference type="Pfam" id="PF12704"/>
    </source>
</evidence>
<feature type="transmembrane region" description="Helical" evidence="6">
    <location>
        <begin position="454"/>
        <end position="479"/>
    </location>
</feature>
<feature type="transmembrane region" description="Helical" evidence="6">
    <location>
        <begin position="56"/>
        <end position="75"/>
    </location>
</feature>
<dbReference type="PANTHER" id="PTHR30572:SF18">
    <property type="entry name" value="ABC-TYPE MACROLIDE FAMILY EXPORT SYSTEM PERMEASE COMPONENT 2"/>
    <property type="match status" value="1"/>
</dbReference>
<dbReference type="EMBL" id="JAALLT010000004">
    <property type="protein sequence ID" value="NGP77668.1"/>
    <property type="molecule type" value="Genomic_DNA"/>
</dbReference>
<dbReference type="GO" id="GO:0022857">
    <property type="term" value="F:transmembrane transporter activity"/>
    <property type="evidence" value="ECO:0007669"/>
    <property type="project" value="TreeGrafter"/>
</dbReference>
<evidence type="ECO:0000256" key="1">
    <source>
        <dbReference type="ARBA" id="ARBA00004651"/>
    </source>
</evidence>
<dbReference type="GO" id="GO:0005886">
    <property type="term" value="C:plasma membrane"/>
    <property type="evidence" value="ECO:0007669"/>
    <property type="project" value="UniProtKB-SubCell"/>
</dbReference>
<evidence type="ECO:0000313" key="9">
    <source>
        <dbReference type="EMBL" id="NGP77668.1"/>
    </source>
</evidence>
<accession>A0A6M1SZ88</accession>
<dbReference type="RefSeq" id="WP_165143266.1">
    <property type="nucleotide sequence ID" value="NZ_JAALLT010000004.1"/>
</dbReference>
<dbReference type="PANTHER" id="PTHR30572">
    <property type="entry name" value="MEMBRANE COMPONENT OF TRANSPORTER-RELATED"/>
    <property type="match status" value="1"/>
</dbReference>
<dbReference type="Proteomes" id="UP000473278">
    <property type="component" value="Unassembled WGS sequence"/>
</dbReference>
<evidence type="ECO:0000256" key="3">
    <source>
        <dbReference type="ARBA" id="ARBA00022692"/>
    </source>
</evidence>
<feature type="transmembrane region" description="Helical" evidence="6">
    <location>
        <begin position="355"/>
        <end position="376"/>
    </location>
</feature>
<dbReference type="Pfam" id="PF12704">
    <property type="entry name" value="MacB_PCD"/>
    <property type="match status" value="2"/>
</dbReference>
<keyword evidence="3 6" id="KW-0812">Transmembrane</keyword>
<feature type="domain" description="MacB-like periplasmic core" evidence="8">
    <location>
        <begin position="587"/>
        <end position="672"/>
    </location>
</feature>
<dbReference type="AlphaFoldDB" id="A0A6M1SZ88"/>
<reference evidence="9 10" key="1">
    <citation type="submission" date="2020-02" db="EMBL/GenBank/DDBJ databases">
        <title>Balneolaceae bacterium YR4-1, complete genome.</title>
        <authorList>
            <person name="Li Y."/>
            <person name="Wu S."/>
        </authorList>
    </citation>
    <scope>NUCLEOTIDE SEQUENCE [LARGE SCALE GENOMIC DNA]</scope>
    <source>
        <strain evidence="9 10">YR4-1</strain>
    </source>
</reference>
<feature type="transmembrane region" description="Helical" evidence="6">
    <location>
        <begin position="500"/>
        <end position="525"/>
    </location>
</feature>
<sequence length="871" mass="97192">MKNYSTPFIIKVLDVLLPHDLHHLIGDLEEEYYWNKKNEGRSYAYLSLWSQVLRSIPYFILQSLIWNTVMILNYLKVTWRGIKKHKSFSLINILGLAASMAVCLLIMLFIIDQRSYDRFHEHADRIYRVNSDFKSGGNNEAILYATSPADLAAKLEEEIPAVEEAVRLRGNYSGEIRVGEKTFNLNGVFTDGDFFKVFDFELLKGDPQTALSEPGNIVLSPETAKKLFDSDDPMGKVLTGLGDRDYTVTGIVNTEVKTHFNFEVLVSYASLTSKTALTESLSDWKNNIYQSYTYLKIKEQAQEDNLTSQFPSLISRHYQDEEGENIINSFVLQPLTKINLGPIISNEVGNSIPGIIAWFLIGFALIIILIACFNYVSLTIAKALNRGKEVGVRKVLGAFRSNVIKQFLTESVIIAILALLFSIAILKWLLPEFNSLFIINMSENQIDLSLFNHYWVYIFFLMFSVFVGVLAGIYPAVYLSSFQPSKVLKGISSIKGLSAIAIRKTIIVSQFTFSLVFIITAIILFKQFNFMVNVDHGFNSEHIINVALQDVSYERFESRYANHTDVISMAASSKVPALGSITGAWINSESLTDPIRGHSFDVDENYIQTMGLNLLTGRNFNPEIGSDSTDAAILGKSAVNKLGLGSPTEALGKPVEINDASYTIIGVIDDFISANPLRSKDPILMRYNPDNYYYAVVKIRAGETASFANYLESTWLDLNSVYSLKYKIFNEQLQESPILVLFGDFLKVLGLIAVFSVLISCLGLLGMAMYSAENRIKEIGIRKVLGATSGNIVYLLSKEYLFLVGIAVLIGTPLAWFINNLWLQQVSNKTAIGPVIFIAGVLGTVLLAMLTIGSQTLRAAKANSIQNLQSE</sequence>
<feature type="domain" description="ABC3 transporter permease C-terminal" evidence="7">
    <location>
        <begin position="362"/>
        <end position="484"/>
    </location>
</feature>
<evidence type="ECO:0000256" key="2">
    <source>
        <dbReference type="ARBA" id="ARBA00022475"/>
    </source>
</evidence>
<keyword evidence="5 6" id="KW-0472">Membrane</keyword>
<organism evidence="9 10">
    <name type="scientific">Halalkalibaculum roseum</name>
    <dbReference type="NCBI Taxonomy" id="2709311"/>
    <lineage>
        <taxon>Bacteria</taxon>
        <taxon>Pseudomonadati</taxon>
        <taxon>Balneolota</taxon>
        <taxon>Balneolia</taxon>
        <taxon>Balneolales</taxon>
        <taxon>Balneolaceae</taxon>
        <taxon>Halalkalibaculum</taxon>
    </lineage>
</organism>
<gene>
    <name evidence="9" type="ORF">G3570_13555</name>
</gene>